<feature type="transmembrane region" description="Helical" evidence="1">
    <location>
        <begin position="61"/>
        <end position="82"/>
    </location>
</feature>
<sequence>MLGRTKNFLRTTVIGGVIVILPTIILIFAFRWLFNIVSEGIRPLTDLVIRYIDLPSRYDEAIAKAIVISVIILSCFFVGLFVRTRLGQWIFNGLENSVLNRAPGYKMVKETINQLLQKRESSFSSVALVRIYENDTKVTAFITDRYDDGTVTVFVPTGPNPTSGFIYHLNEKYVHPVDVSVEDAMRSVISCGAGSEKLIRGLKDHD</sequence>
<name>A0ABU5MXE9_9BACT</name>
<accession>A0ABU5MXE9</accession>
<evidence type="ECO:0000256" key="1">
    <source>
        <dbReference type="SAM" id="Phobius"/>
    </source>
</evidence>
<gene>
    <name evidence="2" type="ORF">P9H32_08390</name>
</gene>
<dbReference type="EMBL" id="JARVCO010000010">
    <property type="protein sequence ID" value="MDZ8118646.1"/>
    <property type="molecule type" value="Genomic_DNA"/>
</dbReference>
<dbReference type="PANTHER" id="PTHR31876:SF26">
    <property type="entry name" value="PROTEIN LIKE COV 2"/>
    <property type="match status" value="1"/>
</dbReference>
<reference evidence="2 3" key="1">
    <citation type="journal article" date="2024" name="Appl. Environ. Microbiol.">
        <title>Pontiella agarivorans sp. nov., a novel marine anaerobic bacterium capable of degrading macroalgal polysaccharides and fixing nitrogen.</title>
        <authorList>
            <person name="Liu N."/>
            <person name="Kivenson V."/>
            <person name="Peng X."/>
            <person name="Cui Z."/>
            <person name="Lankiewicz T.S."/>
            <person name="Gosselin K.M."/>
            <person name="English C.J."/>
            <person name="Blair E.M."/>
            <person name="O'Malley M.A."/>
            <person name="Valentine D.L."/>
        </authorList>
    </citation>
    <scope>NUCLEOTIDE SEQUENCE [LARGE SCALE GENOMIC DNA]</scope>
    <source>
        <strain evidence="2 3">NLcol2</strain>
    </source>
</reference>
<keyword evidence="1" id="KW-1133">Transmembrane helix</keyword>
<protein>
    <submittedName>
        <fullName evidence="2">DUF502 domain-containing protein</fullName>
    </submittedName>
</protein>
<dbReference type="RefSeq" id="WP_322608444.1">
    <property type="nucleotide sequence ID" value="NZ_JARVCO010000010.1"/>
</dbReference>
<dbReference type="Pfam" id="PF04367">
    <property type="entry name" value="DUF502"/>
    <property type="match status" value="1"/>
</dbReference>
<proteinExistence type="predicted"/>
<comment type="caution">
    <text evidence="2">The sequence shown here is derived from an EMBL/GenBank/DDBJ whole genome shotgun (WGS) entry which is preliminary data.</text>
</comment>
<keyword evidence="1" id="KW-0472">Membrane</keyword>
<organism evidence="2 3">
    <name type="scientific">Pontiella agarivorans</name>
    <dbReference type="NCBI Taxonomy" id="3038953"/>
    <lineage>
        <taxon>Bacteria</taxon>
        <taxon>Pseudomonadati</taxon>
        <taxon>Kiritimatiellota</taxon>
        <taxon>Kiritimatiellia</taxon>
        <taxon>Kiritimatiellales</taxon>
        <taxon>Pontiellaceae</taxon>
        <taxon>Pontiella</taxon>
    </lineage>
</organism>
<dbReference type="InterPro" id="IPR007462">
    <property type="entry name" value="COV1-like"/>
</dbReference>
<keyword evidence="1" id="KW-0812">Transmembrane</keyword>
<dbReference type="Proteomes" id="UP001290861">
    <property type="component" value="Unassembled WGS sequence"/>
</dbReference>
<evidence type="ECO:0000313" key="3">
    <source>
        <dbReference type="Proteomes" id="UP001290861"/>
    </source>
</evidence>
<feature type="transmembrane region" description="Helical" evidence="1">
    <location>
        <begin position="12"/>
        <end position="34"/>
    </location>
</feature>
<dbReference type="PANTHER" id="PTHR31876">
    <property type="entry name" value="COV-LIKE PROTEIN 1"/>
    <property type="match status" value="1"/>
</dbReference>
<keyword evidence="3" id="KW-1185">Reference proteome</keyword>
<evidence type="ECO:0000313" key="2">
    <source>
        <dbReference type="EMBL" id="MDZ8118646.1"/>
    </source>
</evidence>